<protein>
    <submittedName>
        <fullName evidence="2">Cyclic nucleotide-binding domain</fullName>
    </submittedName>
</protein>
<feature type="domain" description="Cyclic nucleotide-binding" evidence="1">
    <location>
        <begin position="48"/>
        <end position="136"/>
    </location>
</feature>
<dbReference type="CDD" id="cd00038">
    <property type="entry name" value="CAP_ED"/>
    <property type="match status" value="1"/>
</dbReference>
<evidence type="ECO:0000313" key="2">
    <source>
        <dbReference type="EMBL" id="SUJ01670.1"/>
    </source>
</evidence>
<organism evidence="2 3">
    <name type="scientific">Sphingobacterium spiritivorum</name>
    <name type="common">Flavobacterium spiritivorum</name>
    <dbReference type="NCBI Taxonomy" id="258"/>
    <lineage>
        <taxon>Bacteria</taxon>
        <taxon>Pseudomonadati</taxon>
        <taxon>Bacteroidota</taxon>
        <taxon>Sphingobacteriia</taxon>
        <taxon>Sphingobacteriales</taxon>
        <taxon>Sphingobacteriaceae</taxon>
        <taxon>Sphingobacterium</taxon>
    </lineage>
</organism>
<reference evidence="2 3" key="1">
    <citation type="submission" date="2018-06" db="EMBL/GenBank/DDBJ databases">
        <authorList>
            <consortium name="Pathogen Informatics"/>
            <person name="Doyle S."/>
        </authorList>
    </citation>
    <scope>NUCLEOTIDE SEQUENCE [LARGE SCALE GENOMIC DNA]</scope>
    <source>
        <strain evidence="2 3">NCTC11388</strain>
    </source>
</reference>
<proteinExistence type="predicted"/>
<dbReference type="Proteomes" id="UP000254893">
    <property type="component" value="Unassembled WGS sequence"/>
</dbReference>
<dbReference type="Pfam" id="PF00027">
    <property type="entry name" value="cNMP_binding"/>
    <property type="match status" value="1"/>
</dbReference>
<evidence type="ECO:0000313" key="3">
    <source>
        <dbReference type="Proteomes" id="UP000254893"/>
    </source>
</evidence>
<dbReference type="EMBL" id="UGYW01000002">
    <property type="protein sequence ID" value="SUJ01670.1"/>
    <property type="molecule type" value="Genomic_DNA"/>
</dbReference>
<gene>
    <name evidence="2" type="ORF">NCTC11388_00860</name>
</gene>
<dbReference type="InterPro" id="IPR000595">
    <property type="entry name" value="cNMP-bd_dom"/>
</dbReference>
<dbReference type="Gene3D" id="2.60.120.10">
    <property type="entry name" value="Jelly Rolls"/>
    <property type="match status" value="1"/>
</dbReference>
<accession>A0A380BHJ9</accession>
<sequence>MTIFDDTACLLCTLNRIYMSELFKQHLQKFIAIDEEKFHDVLSFFELKRVKKKENILVEGQVCKFNYFVLHGCMRMFFINEKGVEHTTQFAIENWWITDNMAYEHQLQTEFYIQAVEDTRLLTIHAESQEKLLSRYPEMERYFRYIYQRACAASQRRIKYIYDFSREELYNHFQLVNPQFVQRIPQYLIASYLGFTPEYLSEIRRKKTNLNQFKFFV</sequence>
<evidence type="ECO:0000259" key="1">
    <source>
        <dbReference type="Pfam" id="PF00027"/>
    </source>
</evidence>
<dbReference type="InterPro" id="IPR014710">
    <property type="entry name" value="RmlC-like_jellyroll"/>
</dbReference>
<dbReference type="AlphaFoldDB" id="A0A380BHJ9"/>
<name>A0A380BHJ9_SPHSI</name>
<dbReference type="InterPro" id="IPR018490">
    <property type="entry name" value="cNMP-bd_dom_sf"/>
</dbReference>
<dbReference type="SUPFAM" id="SSF51206">
    <property type="entry name" value="cAMP-binding domain-like"/>
    <property type="match status" value="1"/>
</dbReference>